<name>A0A2P8E4M3_9BACT</name>
<dbReference type="AlphaFoldDB" id="A0A2P8E4M3"/>
<organism evidence="1 2">
    <name type="scientific">Cecembia rubra</name>
    <dbReference type="NCBI Taxonomy" id="1485585"/>
    <lineage>
        <taxon>Bacteria</taxon>
        <taxon>Pseudomonadati</taxon>
        <taxon>Bacteroidota</taxon>
        <taxon>Cytophagia</taxon>
        <taxon>Cytophagales</taxon>
        <taxon>Cyclobacteriaceae</taxon>
        <taxon>Cecembia</taxon>
    </lineage>
</organism>
<protein>
    <submittedName>
        <fullName evidence="1">Uncharacterized protein</fullName>
    </submittedName>
</protein>
<sequence>MPENLRKIHELLEEIQSIRTNYLVESSPEISRHLGRSGEDEQRPDIFNPTSFLFIRSFVGDAGNRPISGFTFWNSPDINILPLEAGTSYTTTLEAGKSYSIRCQLHNSGDLMIPYPKVEFFLCDPSLGFNTAFAIQLGLVQMDGILLAGGQGSVELKYQVPISESGHKCLFARTFSFSPLDKPDNLHILDPRHQRHVAQKNLNFVSQSSNYSFQLVHFPNTEAEIHFRTLSQFEIYEMRHPFISDFRVKGRTNQGIFRKIFLEAKKSSHDLQMNWARSGIRIITRGDGPDIQVQQQVLRSFEESLISINNGRGNRSLHQKLAKTYEELGKNMVKTNFDFKIPDFGLEKGEATGLEISAINLTNGHLIGGITLIVTG</sequence>
<dbReference type="Proteomes" id="UP000240708">
    <property type="component" value="Unassembled WGS sequence"/>
</dbReference>
<comment type="caution">
    <text evidence="1">The sequence shown here is derived from an EMBL/GenBank/DDBJ whole genome shotgun (WGS) entry which is preliminary data.</text>
</comment>
<accession>A0A2P8E4M3</accession>
<reference evidence="1 2" key="1">
    <citation type="submission" date="2018-03" db="EMBL/GenBank/DDBJ databases">
        <title>Genomic Encyclopedia of Archaeal and Bacterial Type Strains, Phase II (KMG-II): from individual species to whole genera.</title>
        <authorList>
            <person name="Goeker M."/>
        </authorList>
    </citation>
    <scope>NUCLEOTIDE SEQUENCE [LARGE SCALE GENOMIC DNA]</scope>
    <source>
        <strain evidence="1 2">DSM 28057</strain>
    </source>
</reference>
<keyword evidence="2" id="KW-1185">Reference proteome</keyword>
<proteinExistence type="predicted"/>
<dbReference type="EMBL" id="PYGF01000005">
    <property type="protein sequence ID" value="PSL04416.1"/>
    <property type="molecule type" value="Genomic_DNA"/>
</dbReference>
<evidence type="ECO:0000313" key="1">
    <source>
        <dbReference type="EMBL" id="PSL04416.1"/>
    </source>
</evidence>
<dbReference type="RefSeq" id="WP_106567320.1">
    <property type="nucleotide sequence ID" value="NZ_PYGF01000005.1"/>
</dbReference>
<gene>
    <name evidence="1" type="ORF">CLV48_105160</name>
</gene>
<evidence type="ECO:0000313" key="2">
    <source>
        <dbReference type="Proteomes" id="UP000240708"/>
    </source>
</evidence>
<dbReference type="OrthoDB" id="975321at2"/>